<evidence type="ECO:0000313" key="2">
    <source>
        <dbReference type="RefSeq" id="XP_033697595.1"/>
    </source>
</evidence>
<name>A0A6J3Q5F8_TURTR</name>
<accession>A0A6J3Q5F8</accession>
<organism evidence="1 2">
    <name type="scientific">Tursiops truncatus</name>
    <name type="common">Atlantic bottle-nosed dolphin</name>
    <name type="synonym">Delphinus truncatus</name>
    <dbReference type="NCBI Taxonomy" id="9739"/>
    <lineage>
        <taxon>Eukaryota</taxon>
        <taxon>Metazoa</taxon>
        <taxon>Chordata</taxon>
        <taxon>Craniata</taxon>
        <taxon>Vertebrata</taxon>
        <taxon>Euteleostomi</taxon>
        <taxon>Mammalia</taxon>
        <taxon>Eutheria</taxon>
        <taxon>Laurasiatheria</taxon>
        <taxon>Artiodactyla</taxon>
        <taxon>Whippomorpha</taxon>
        <taxon>Cetacea</taxon>
        <taxon>Odontoceti</taxon>
        <taxon>Delphinidae</taxon>
        <taxon>Tursiops</taxon>
    </lineage>
</organism>
<keyword evidence="1" id="KW-1185">Reference proteome</keyword>
<dbReference type="RefSeq" id="XP_033697595.1">
    <property type="nucleotide sequence ID" value="XM_033841704.1"/>
</dbReference>
<gene>
    <name evidence="2" type="primary">CPHXL</name>
</gene>
<reference evidence="2" key="1">
    <citation type="submission" date="2025-08" db="UniProtKB">
        <authorList>
            <consortium name="RefSeq"/>
        </authorList>
    </citation>
    <scope>IDENTIFICATION</scope>
    <source>
        <tissue evidence="2">Spleen</tissue>
    </source>
</reference>
<proteinExistence type="predicted"/>
<dbReference type="OrthoDB" id="9740090at2759"/>
<dbReference type="Proteomes" id="UP000245320">
    <property type="component" value="Chromosome 16"/>
</dbReference>
<protein>
    <submittedName>
        <fullName evidence="2">Cytoplasmic polyadenylated homeobox-like</fullName>
    </submittedName>
</protein>
<evidence type="ECO:0000313" key="1">
    <source>
        <dbReference type="Proteomes" id="UP000245320"/>
    </source>
</evidence>
<sequence>MPNYHLERDTERLLLGKHEALLGRADYPSLETQGVPSQQDGSCDTLVPGIKKEPSYALEYQGDVGSKLGPAYPFASYKSALLLHPPTSSVQCFERDRPERGESQHIRPFILHHVCTVQGEAAATEAEGPLSLLTISRTAGSRCPRFSHNSLGGGCSHTNREPLCSQLQHVPRQIMVRSLPVPLGQDIQQGAAEQPSSQMQQLWNEGSTKVNCWDQECGSRK</sequence>
<dbReference type="InParanoid" id="A0A6J3Q5F8"/>
<dbReference type="AlphaFoldDB" id="A0A6J3Q5F8"/>